<keyword evidence="2" id="KW-1185">Reference proteome</keyword>
<reference evidence="1 2" key="1">
    <citation type="submission" date="2019-02" db="EMBL/GenBank/DDBJ databases">
        <title>Deep-cultivation of Planctomycetes and their phenomic and genomic characterization uncovers novel biology.</title>
        <authorList>
            <person name="Wiegand S."/>
            <person name="Jogler M."/>
            <person name="Boedeker C."/>
            <person name="Pinto D."/>
            <person name="Vollmers J."/>
            <person name="Rivas-Marin E."/>
            <person name="Kohn T."/>
            <person name="Peeters S.H."/>
            <person name="Heuer A."/>
            <person name="Rast P."/>
            <person name="Oberbeckmann S."/>
            <person name="Bunk B."/>
            <person name="Jeske O."/>
            <person name="Meyerdierks A."/>
            <person name="Storesund J.E."/>
            <person name="Kallscheuer N."/>
            <person name="Luecker S."/>
            <person name="Lage O.M."/>
            <person name="Pohl T."/>
            <person name="Merkel B.J."/>
            <person name="Hornburger P."/>
            <person name="Mueller R.-W."/>
            <person name="Bruemmer F."/>
            <person name="Labrenz M."/>
            <person name="Spormann A.M."/>
            <person name="Op Den Camp H."/>
            <person name="Overmann J."/>
            <person name="Amann R."/>
            <person name="Jetten M.S.M."/>
            <person name="Mascher T."/>
            <person name="Medema M.H."/>
            <person name="Devos D.P."/>
            <person name="Kaster A.-K."/>
            <person name="Ovreas L."/>
            <person name="Rohde M."/>
            <person name="Galperin M.Y."/>
            <person name="Jogler C."/>
        </authorList>
    </citation>
    <scope>NUCLEOTIDE SEQUENCE [LARGE SCALE GENOMIC DNA]</scope>
    <source>
        <strain evidence="1 2">Poly41</strain>
    </source>
</reference>
<evidence type="ECO:0000313" key="2">
    <source>
        <dbReference type="Proteomes" id="UP000319143"/>
    </source>
</evidence>
<accession>A0A5C6D986</accession>
<proteinExistence type="predicted"/>
<dbReference type="OrthoDB" id="252470at2"/>
<comment type="caution">
    <text evidence="1">The sequence shown here is derived from an EMBL/GenBank/DDBJ whole genome shotgun (WGS) entry which is preliminary data.</text>
</comment>
<sequence length="123" mass="13443">MSDLIYRSGGDRFSVDRCLPQRSAIEANKVGFHGLSHGHYPGTLIPGDMLPGIASMGFFDVADEQDWGMEEHRNEGIEICLQETGMSDLTVDGVRHRMPPGTKCDLSDGQALKKLNLLVELAA</sequence>
<gene>
    <name evidence="1" type="ORF">Poly41_62880</name>
</gene>
<organism evidence="1 2">
    <name type="scientific">Novipirellula artificiosorum</name>
    <dbReference type="NCBI Taxonomy" id="2528016"/>
    <lineage>
        <taxon>Bacteria</taxon>
        <taxon>Pseudomonadati</taxon>
        <taxon>Planctomycetota</taxon>
        <taxon>Planctomycetia</taxon>
        <taxon>Pirellulales</taxon>
        <taxon>Pirellulaceae</taxon>
        <taxon>Novipirellula</taxon>
    </lineage>
</organism>
<name>A0A5C6D986_9BACT</name>
<protein>
    <submittedName>
        <fullName evidence="1">Uncharacterized protein</fullName>
    </submittedName>
</protein>
<dbReference type="AlphaFoldDB" id="A0A5C6D986"/>
<evidence type="ECO:0000313" key="1">
    <source>
        <dbReference type="EMBL" id="TWU31419.1"/>
    </source>
</evidence>
<dbReference type="RefSeq" id="WP_146530991.1">
    <property type="nucleotide sequence ID" value="NZ_SJPV01000017.1"/>
</dbReference>
<dbReference type="Proteomes" id="UP000319143">
    <property type="component" value="Unassembled WGS sequence"/>
</dbReference>
<dbReference type="EMBL" id="SJPV01000017">
    <property type="protein sequence ID" value="TWU31419.1"/>
    <property type="molecule type" value="Genomic_DNA"/>
</dbReference>